<organism evidence="6 7">
    <name type="scientific">Dietzia natronolimnaea</name>
    <dbReference type="NCBI Taxonomy" id="161920"/>
    <lineage>
        <taxon>Bacteria</taxon>
        <taxon>Bacillati</taxon>
        <taxon>Actinomycetota</taxon>
        <taxon>Actinomycetes</taxon>
        <taxon>Mycobacteriales</taxon>
        <taxon>Dietziaceae</taxon>
        <taxon>Dietzia</taxon>
    </lineage>
</organism>
<dbReference type="PANTHER" id="PTHR43553">
    <property type="entry name" value="HEAVY METAL TRANSPORTER"/>
    <property type="match status" value="1"/>
</dbReference>
<dbReference type="PROSITE" id="PS50893">
    <property type="entry name" value="ABC_TRANSPORTER_2"/>
    <property type="match status" value="1"/>
</dbReference>
<proteinExistence type="inferred from homology"/>
<dbReference type="InterPro" id="IPR027417">
    <property type="entry name" value="P-loop_NTPase"/>
</dbReference>
<evidence type="ECO:0000259" key="5">
    <source>
        <dbReference type="PROSITE" id="PS50893"/>
    </source>
</evidence>
<evidence type="ECO:0000313" key="7">
    <source>
        <dbReference type="Proteomes" id="UP000218810"/>
    </source>
</evidence>
<dbReference type="OrthoDB" id="9806471at2"/>
<dbReference type="GO" id="GO:0016887">
    <property type="term" value="F:ATP hydrolysis activity"/>
    <property type="evidence" value="ECO:0007669"/>
    <property type="project" value="InterPro"/>
</dbReference>
<dbReference type="GO" id="GO:0042626">
    <property type="term" value="F:ATPase-coupled transmembrane transporter activity"/>
    <property type="evidence" value="ECO:0007669"/>
    <property type="project" value="TreeGrafter"/>
</dbReference>
<dbReference type="InterPro" id="IPR017871">
    <property type="entry name" value="ABC_transporter-like_CS"/>
</dbReference>
<sequence length="254" mass="27250">MTRAREAEHRGTEIRFDGVSHSYGDRTVLADIDLVLSERRIGIIGVNGGGKSTLARMINGLVVPSSGTVTVDGLDTRRKGSQVRRRVGFCFTDPDTQIVMPTVAEDVDFSLRRSGLSREDRRRRVEQVLATYNLADHADHPCHLLSGGQKQLLALAAVLVIEPSVIVADEPTTLLDLRNRALVAETFAGLPQQLVVVTHDLDLVADFDRVLVVDGGRVVIDDAPAAALSGYRRIALHSGSGPGPGTGAGSDQET</sequence>
<dbReference type="Pfam" id="PF00005">
    <property type="entry name" value="ABC_tran"/>
    <property type="match status" value="1"/>
</dbReference>
<dbReference type="PROSITE" id="PS00211">
    <property type="entry name" value="ABC_TRANSPORTER_1"/>
    <property type="match status" value="1"/>
</dbReference>
<name>A0A2A2WU16_9ACTN</name>
<dbReference type="InterPro" id="IPR003439">
    <property type="entry name" value="ABC_transporter-like_ATP-bd"/>
</dbReference>
<dbReference type="Proteomes" id="UP000218810">
    <property type="component" value="Unassembled WGS sequence"/>
</dbReference>
<keyword evidence="3" id="KW-0547">Nucleotide-binding</keyword>
<gene>
    <name evidence="6" type="ORF">CEY15_03245</name>
</gene>
<comment type="caution">
    <text evidence="6">The sequence shown here is derived from an EMBL/GenBank/DDBJ whole genome shotgun (WGS) entry which is preliminary data.</text>
</comment>
<dbReference type="GO" id="GO:0005524">
    <property type="term" value="F:ATP binding"/>
    <property type="evidence" value="ECO:0007669"/>
    <property type="project" value="UniProtKB-KW"/>
</dbReference>
<dbReference type="GO" id="GO:0043190">
    <property type="term" value="C:ATP-binding cassette (ABC) transporter complex"/>
    <property type="evidence" value="ECO:0007669"/>
    <property type="project" value="TreeGrafter"/>
</dbReference>
<dbReference type="SUPFAM" id="SSF52540">
    <property type="entry name" value="P-loop containing nucleoside triphosphate hydrolases"/>
    <property type="match status" value="1"/>
</dbReference>
<dbReference type="EMBL" id="NTGA01000005">
    <property type="protein sequence ID" value="PAY24523.1"/>
    <property type="molecule type" value="Genomic_DNA"/>
</dbReference>
<keyword evidence="4 6" id="KW-0067">ATP-binding</keyword>
<dbReference type="InterPro" id="IPR015856">
    <property type="entry name" value="ABC_transpr_CbiO/EcfA_su"/>
</dbReference>
<evidence type="ECO:0000256" key="2">
    <source>
        <dbReference type="ARBA" id="ARBA00022448"/>
    </source>
</evidence>
<evidence type="ECO:0000256" key="4">
    <source>
        <dbReference type="ARBA" id="ARBA00022840"/>
    </source>
</evidence>
<dbReference type="CDD" id="cd03225">
    <property type="entry name" value="ABC_cobalt_CbiO_domain1"/>
    <property type="match status" value="1"/>
</dbReference>
<protein>
    <submittedName>
        <fullName evidence="6">Cobalt ABC transporter ATP-binding protein</fullName>
    </submittedName>
</protein>
<accession>A0A2A2WU16</accession>
<feature type="domain" description="ABC transporter" evidence="5">
    <location>
        <begin position="14"/>
        <end position="240"/>
    </location>
</feature>
<keyword evidence="7" id="KW-1185">Reference proteome</keyword>
<comment type="similarity">
    <text evidence="1">Belongs to the ABC transporter superfamily.</text>
</comment>
<reference evidence="7" key="1">
    <citation type="submission" date="2017-09" db="EMBL/GenBank/DDBJ databases">
        <authorList>
            <person name="Zhang Y."/>
            <person name="Huang X."/>
            <person name="Liu J."/>
            <person name="Lu L."/>
            <person name="Peng K."/>
        </authorList>
    </citation>
    <scope>NUCLEOTIDE SEQUENCE [LARGE SCALE GENOMIC DNA]</scope>
    <source>
        <strain evidence="7">S-XJ-1</strain>
    </source>
</reference>
<keyword evidence="2" id="KW-0813">Transport</keyword>
<dbReference type="AlphaFoldDB" id="A0A2A2WU16"/>
<evidence type="ECO:0000256" key="1">
    <source>
        <dbReference type="ARBA" id="ARBA00005417"/>
    </source>
</evidence>
<dbReference type="Gene3D" id="3.40.50.300">
    <property type="entry name" value="P-loop containing nucleotide triphosphate hydrolases"/>
    <property type="match status" value="1"/>
</dbReference>
<dbReference type="SMART" id="SM00382">
    <property type="entry name" value="AAA"/>
    <property type="match status" value="1"/>
</dbReference>
<evidence type="ECO:0000256" key="3">
    <source>
        <dbReference type="ARBA" id="ARBA00022741"/>
    </source>
</evidence>
<dbReference type="InterPro" id="IPR050095">
    <property type="entry name" value="ECF_ABC_transporter_ATP-bd"/>
</dbReference>
<dbReference type="PANTHER" id="PTHR43553:SF24">
    <property type="entry name" value="ENERGY-COUPLING FACTOR TRANSPORTER ATP-BINDING PROTEIN ECFA1"/>
    <property type="match status" value="1"/>
</dbReference>
<evidence type="ECO:0000313" key="6">
    <source>
        <dbReference type="EMBL" id="PAY24523.1"/>
    </source>
</evidence>
<dbReference type="InterPro" id="IPR003593">
    <property type="entry name" value="AAA+_ATPase"/>
</dbReference>